<name>A0A6C0GFL9_9BACT</name>
<reference evidence="2 3" key="1">
    <citation type="submission" date="2020-01" db="EMBL/GenBank/DDBJ databases">
        <authorList>
            <person name="Kim M.K."/>
        </authorList>
    </citation>
    <scope>NUCLEOTIDE SEQUENCE [LARGE SCALE GENOMIC DNA]</scope>
    <source>
        <strain evidence="2 3">172606-1</strain>
    </source>
</reference>
<dbReference type="CDD" id="cd00448">
    <property type="entry name" value="YjgF_YER057c_UK114_family"/>
    <property type="match status" value="1"/>
</dbReference>
<feature type="chain" id="PRO_5025471204" evidence="1">
    <location>
        <begin position="29"/>
        <end position="152"/>
    </location>
</feature>
<dbReference type="InterPro" id="IPR006175">
    <property type="entry name" value="YjgF/YER057c/UK114"/>
</dbReference>
<dbReference type="AlphaFoldDB" id="A0A6C0GFL9"/>
<sequence>MKTQRRSILKRIFASVAGITGLGAVAQAKTDAAPEKEVFNVTNYQDVPLFSGSTKHGNLIFVAGKGYHKEGDIKVHTEEVLKEIEAELKRAGSSMDKVLKVNVYLHDLNDYKGMNEVYKGRFGSKPPVRTTVAVYGGVPGDSLVEMDCIAYV</sequence>
<dbReference type="Pfam" id="PF01042">
    <property type="entry name" value="Ribonuc_L-PSP"/>
    <property type="match status" value="1"/>
</dbReference>
<organism evidence="2 3">
    <name type="scientific">Rhodocytophaga rosea</name>
    <dbReference type="NCBI Taxonomy" id="2704465"/>
    <lineage>
        <taxon>Bacteria</taxon>
        <taxon>Pseudomonadati</taxon>
        <taxon>Bacteroidota</taxon>
        <taxon>Cytophagia</taxon>
        <taxon>Cytophagales</taxon>
        <taxon>Rhodocytophagaceae</taxon>
        <taxon>Rhodocytophaga</taxon>
    </lineage>
</organism>
<evidence type="ECO:0000313" key="3">
    <source>
        <dbReference type="Proteomes" id="UP000480178"/>
    </source>
</evidence>
<dbReference type="RefSeq" id="WP_162442606.1">
    <property type="nucleotide sequence ID" value="NZ_CP048222.1"/>
</dbReference>
<dbReference type="KEGG" id="rhoz:GXP67_07725"/>
<dbReference type="EMBL" id="CP048222">
    <property type="protein sequence ID" value="QHT66552.1"/>
    <property type="molecule type" value="Genomic_DNA"/>
</dbReference>
<dbReference type="InterPro" id="IPR035959">
    <property type="entry name" value="RutC-like_sf"/>
</dbReference>
<dbReference type="PANTHER" id="PTHR11803">
    <property type="entry name" value="2-IMINOBUTANOATE/2-IMINOPROPANOATE DEAMINASE RIDA"/>
    <property type="match status" value="1"/>
</dbReference>
<gene>
    <name evidence="2" type="ORF">GXP67_07725</name>
</gene>
<proteinExistence type="predicted"/>
<dbReference type="GO" id="GO:0005829">
    <property type="term" value="C:cytosol"/>
    <property type="evidence" value="ECO:0007669"/>
    <property type="project" value="TreeGrafter"/>
</dbReference>
<dbReference type="Proteomes" id="UP000480178">
    <property type="component" value="Chromosome"/>
</dbReference>
<dbReference type="GO" id="GO:0019239">
    <property type="term" value="F:deaminase activity"/>
    <property type="evidence" value="ECO:0007669"/>
    <property type="project" value="TreeGrafter"/>
</dbReference>
<evidence type="ECO:0000313" key="2">
    <source>
        <dbReference type="EMBL" id="QHT66552.1"/>
    </source>
</evidence>
<dbReference type="SUPFAM" id="SSF55298">
    <property type="entry name" value="YjgF-like"/>
    <property type="match status" value="1"/>
</dbReference>
<feature type="signal peptide" evidence="1">
    <location>
        <begin position="1"/>
        <end position="28"/>
    </location>
</feature>
<protein>
    <submittedName>
        <fullName evidence="2">RidA family protein</fullName>
    </submittedName>
</protein>
<dbReference type="Gene3D" id="3.30.1330.40">
    <property type="entry name" value="RutC-like"/>
    <property type="match status" value="1"/>
</dbReference>
<evidence type="ECO:0000256" key="1">
    <source>
        <dbReference type="SAM" id="SignalP"/>
    </source>
</evidence>
<accession>A0A6C0GFL9</accession>
<dbReference type="PANTHER" id="PTHR11803:SF39">
    <property type="entry name" value="2-IMINOBUTANOATE_2-IMINOPROPANOATE DEAMINASE"/>
    <property type="match status" value="1"/>
</dbReference>
<keyword evidence="1" id="KW-0732">Signal</keyword>
<keyword evidence="3" id="KW-1185">Reference proteome</keyword>